<dbReference type="InterPro" id="IPR025642">
    <property type="entry name" value="DUF4342"/>
</dbReference>
<dbReference type="InterPro" id="IPR009060">
    <property type="entry name" value="UBA-like_sf"/>
</dbReference>
<organism evidence="2 3">
    <name type="scientific">Clostridium moutaii</name>
    <dbReference type="NCBI Taxonomy" id="3240932"/>
    <lineage>
        <taxon>Bacteria</taxon>
        <taxon>Bacillati</taxon>
        <taxon>Bacillota</taxon>
        <taxon>Clostridia</taxon>
        <taxon>Eubacteriales</taxon>
        <taxon>Clostridiaceae</taxon>
        <taxon>Clostridium</taxon>
    </lineage>
</organism>
<comment type="caution">
    <text evidence="2">The sequence shown here is derived from an EMBL/GenBank/DDBJ whole genome shotgun (WGS) entry which is preliminary data.</text>
</comment>
<dbReference type="EMBL" id="JBGEWD010000001">
    <property type="protein sequence ID" value="MEY7998958.1"/>
    <property type="molecule type" value="Genomic_DNA"/>
</dbReference>
<reference evidence="2 3" key="1">
    <citation type="submission" date="2024-08" db="EMBL/GenBank/DDBJ databases">
        <title>Clostridium lapicellarii sp. nov., and Clostridium renhuaiense sp. nov., two species isolated from the mud in a fermentation cellar used for producing sauce-flavour Chinese liquors.</title>
        <authorList>
            <person name="Yang F."/>
            <person name="Wang H."/>
            <person name="Chen L.Q."/>
            <person name="Zhou N."/>
            <person name="Lu J.J."/>
            <person name="Pu X.X."/>
            <person name="Wan B."/>
            <person name="Wang L."/>
            <person name="Liu S.J."/>
        </authorList>
    </citation>
    <scope>NUCLEOTIDE SEQUENCE [LARGE SCALE GENOMIC DNA]</scope>
    <source>
        <strain evidence="2 3">MT-5</strain>
    </source>
</reference>
<dbReference type="Gene3D" id="1.10.8.10">
    <property type="entry name" value="DNA helicase RuvA subunit, C-terminal domain"/>
    <property type="match status" value="1"/>
</dbReference>
<gene>
    <name evidence="2" type="ORF">AB8U03_01885</name>
</gene>
<evidence type="ECO:0000259" key="1">
    <source>
        <dbReference type="Pfam" id="PF14242"/>
    </source>
</evidence>
<keyword evidence="3" id="KW-1185">Reference proteome</keyword>
<dbReference type="Pfam" id="PF14242">
    <property type="entry name" value="DUF4342"/>
    <property type="match status" value="1"/>
</dbReference>
<evidence type="ECO:0000313" key="2">
    <source>
        <dbReference type="EMBL" id="MEY7998958.1"/>
    </source>
</evidence>
<name>A0ABV4BJI4_9CLOT</name>
<protein>
    <submittedName>
        <fullName evidence="2">DUF4342 domain-containing protein</fullName>
    </submittedName>
</protein>
<proteinExistence type="predicted"/>
<accession>A0ABV4BJI4</accession>
<dbReference type="Proteomes" id="UP001564657">
    <property type="component" value="Unassembled WGS sequence"/>
</dbReference>
<evidence type="ECO:0000313" key="3">
    <source>
        <dbReference type="Proteomes" id="UP001564657"/>
    </source>
</evidence>
<sequence length="199" mass="22299">MSEITLEKIDIIRERTGVNYSEAKEALEACEGNVVDALIYIEQNKKSTKDNLYTTKDEFLEWLKDLVNKGNVNRIKIKKGERVVVDIPVNAGIAATLTALIWPPLIAIGILTAVITQVTIEITKDDGTVEVVNKIIKGGVKSTVSDMKDKVFDAAASVKDKFKHKEDEQNKNTYKYTVKFDDIDDNEKGYEEGTDKDKN</sequence>
<feature type="domain" description="DUF4342" evidence="1">
    <location>
        <begin position="45"/>
        <end position="124"/>
    </location>
</feature>
<dbReference type="CDD" id="cd14360">
    <property type="entry name" value="UBA_NAC_like_bac"/>
    <property type="match status" value="1"/>
</dbReference>
<dbReference type="SUPFAM" id="SSF46934">
    <property type="entry name" value="UBA-like"/>
    <property type="match status" value="1"/>
</dbReference>
<dbReference type="RefSeq" id="WP_369702831.1">
    <property type="nucleotide sequence ID" value="NZ_JBGEWD010000001.1"/>
</dbReference>